<dbReference type="InterPro" id="IPR029009">
    <property type="entry name" value="ASB_dom_sf"/>
</dbReference>
<name>A0A0F4VIP0_9HYPH</name>
<dbReference type="InterPro" id="IPR045626">
    <property type="entry name" value="PGDH_ASB_dom"/>
</dbReference>
<evidence type="ECO:0000259" key="1">
    <source>
        <dbReference type="Pfam" id="PF19304"/>
    </source>
</evidence>
<dbReference type="PATRIC" id="fig|556287.9.peg.1284"/>
<gene>
    <name evidence="2" type="ORF">DJ66_1269</name>
</gene>
<reference evidence="2 3" key="1">
    <citation type="journal article" date="2015" name="Phytopathology">
        <title>Genomes of Candidatus Liberibacter solanacearum haplotype A from New Zealand and the USA suggest significant genome plasticity in the species.</title>
        <authorList>
            <person name="Thompson S.M."/>
            <person name="Johnson C.P."/>
            <person name="Lu A.Y."/>
            <person name="Frampton R.A."/>
            <person name="Sullivan K.L."/>
            <person name="Fiers M.W."/>
            <person name="Crowhurst R.N."/>
            <person name="Pitman A.R."/>
            <person name="Scott I."/>
            <person name="Gudmestad N.C."/>
            <person name="Smith G.R."/>
        </authorList>
    </citation>
    <scope>NUCLEOTIDE SEQUENCE [LARGE SCALE GENOMIC DNA]</scope>
    <source>
        <strain evidence="2 3">LsoNZ1</strain>
    </source>
</reference>
<evidence type="ECO:0000313" key="2">
    <source>
        <dbReference type="EMBL" id="KJZ81373.1"/>
    </source>
</evidence>
<dbReference type="Pfam" id="PF19304">
    <property type="entry name" value="PGDH_inter"/>
    <property type="match status" value="1"/>
</dbReference>
<dbReference type="SUPFAM" id="SSF143548">
    <property type="entry name" value="Serine metabolism enzymes domain"/>
    <property type="match status" value="1"/>
</dbReference>
<keyword evidence="3" id="KW-1185">Reference proteome</keyword>
<keyword evidence="2" id="KW-0560">Oxidoreductase</keyword>
<dbReference type="EMBL" id="JMTK01000005">
    <property type="protein sequence ID" value="KJZ81373.1"/>
    <property type="molecule type" value="Genomic_DNA"/>
</dbReference>
<dbReference type="Gene3D" id="3.30.70.260">
    <property type="match status" value="1"/>
</dbReference>
<proteinExistence type="predicted"/>
<dbReference type="Proteomes" id="UP000033731">
    <property type="component" value="Unassembled WGS sequence"/>
</dbReference>
<protein>
    <submittedName>
        <fullName evidence="2">D-3-phosphoglycerate dehydrogenase</fullName>
        <ecNumber evidence="2">1.1.1.95</ecNumber>
    </submittedName>
</protein>
<organism evidence="2 3">
    <name type="scientific">Candidatus Liberibacter solanacearum</name>
    <dbReference type="NCBI Taxonomy" id="556287"/>
    <lineage>
        <taxon>Bacteria</taxon>
        <taxon>Pseudomonadati</taxon>
        <taxon>Pseudomonadota</taxon>
        <taxon>Alphaproteobacteria</taxon>
        <taxon>Hyphomicrobiales</taxon>
        <taxon>Rhizobiaceae</taxon>
        <taxon>Liberibacter</taxon>
    </lineage>
</organism>
<dbReference type="AlphaFoldDB" id="A0A0F4VIP0"/>
<dbReference type="GO" id="GO:0004617">
    <property type="term" value="F:phosphoglycerate dehydrogenase activity"/>
    <property type="evidence" value="ECO:0007669"/>
    <property type="project" value="UniProtKB-EC"/>
</dbReference>
<feature type="domain" description="D-3-phosphoglycerate dehydrogenase ASB" evidence="1">
    <location>
        <begin position="2"/>
        <end position="52"/>
    </location>
</feature>
<evidence type="ECO:0000313" key="3">
    <source>
        <dbReference type="Proteomes" id="UP000033731"/>
    </source>
</evidence>
<comment type="caution">
    <text evidence="2">The sequence shown here is derived from an EMBL/GenBank/DDBJ whole genome shotgun (WGS) entry which is preliminary data.</text>
</comment>
<dbReference type="InterPro" id="IPR045865">
    <property type="entry name" value="ACT-like_dom_sf"/>
</dbReference>
<dbReference type="EC" id="1.1.1.95" evidence="2"/>
<accession>A0A0F4VIP0</accession>
<dbReference type="SUPFAM" id="SSF55021">
    <property type="entry name" value="ACT-like"/>
    <property type="match status" value="1"/>
</dbReference>
<sequence length="96" mass="10306">MKEKAVIISTIKRDKSGIWDGYIELIVKTACASYSVAGTVFSDGKPRFIKIQGINFDADIGNSTIYIVNEDVPGIVGFVGNVLGKDGINIANFHLG</sequence>